<dbReference type="InterPro" id="IPR000014">
    <property type="entry name" value="PAS"/>
</dbReference>
<evidence type="ECO:0000256" key="12">
    <source>
        <dbReference type="ARBA" id="ARBA00022777"/>
    </source>
</evidence>
<evidence type="ECO:0000256" key="4">
    <source>
        <dbReference type="ARBA" id="ARBA00012438"/>
    </source>
</evidence>
<dbReference type="CDD" id="cd00130">
    <property type="entry name" value="PAS"/>
    <property type="match status" value="1"/>
</dbReference>
<accession>A0A923S1N8</accession>
<dbReference type="InterPro" id="IPR050482">
    <property type="entry name" value="Sensor_HK_TwoCompSys"/>
</dbReference>
<evidence type="ECO:0000256" key="19">
    <source>
        <dbReference type="SAM" id="Coils"/>
    </source>
</evidence>
<comment type="cofactor">
    <cofactor evidence="2">
        <name>[4Fe-4S] cluster</name>
        <dbReference type="ChEBI" id="CHEBI:49883"/>
    </cofactor>
</comment>
<evidence type="ECO:0000259" key="21">
    <source>
        <dbReference type="PROSITE" id="PS50109"/>
    </source>
</evidence>
<evidence type="ECO:0000256" key="9">
    <source>
        <dbReference type="ARBA" id="ARBA00022679"/>
    </source>
</evidence>
<evidence type="ECO:0000256" key="3">
    <source>
        <dbReference type="ARBA" id="ARBA00004496"/>
    </source>
</evidence>
<dbReference type="NCBIfam" id="TIGR00229">
    <property type="entry name" value="sensory_box"/>
    <property type="match status" value="1"/>
</dbReference>
<evidence type="ECO:0000256" key="2">
    <source>
        <dbReference type="ARBA" id="ARBA00001966"/>
    </source>
</evidence>
<dbReference type="InterPro" id="IPR003594">
    <property type="entry name" value="HATPase_dom"/>
</dbReference>
<dbReference type="Proteomes" id="UP000596827">
    <property type="component" value="Unassembled WGS sequence"/>
</dbReference>
<keyword evidence="9" id="KW-0808">Transferase</keyword>
<dbReference type="PROSITE" id="PS50113">
    <property type="entry name" value="PAC"/>
    <property type="match status" value="1"/>
</dbReference>
<dbReference type="CDD" id="cd12915">
    <property type="entry name" value="PDC2_DGC_like"/>
    <property type="match status" value="1"/>
</dbReference>
<dbReference type="InterPro" id="IPR011712">
    <property type="entry name" value="Sig_transdc_His_kin_sub3_dim/P"/>
</dbReference>
<evidence type="ECO:0000259" key="22">
    <source>
        <dbReference type="PROSITE" id="PS50112"/>
    </source>
</evidence>
<dbReference type="GO" id="GO:0005524">
    <property type="term" value="F:ATP binding"/>
    <property type="evidence" value="ECO:0007669"/>
    <property type="project" value="UniProtKB-KW"/>
</dbReference>
<keyword evidence="12" id="KW-0418">Kinase</keyword>
<dbReference type="SUPFAM" id="SSF55874">
    <property type="entry name" value="ATPase domain of HSP90 chaperone/DNA topoisomerase II/histidine kinase"/>
    <property type="match status" value="1"/>
</dbReference>
<feature type="transmembrane region" description="Helical" evidence="20">
    <location>
        <begin position="12"/>
        <end position="33"/>
    </location>
</feature>
<keyword evidence="6" id="KW-0004">4Fe-4S</keyword>
<dbReference type="Pfam" id="PF02518">
    <property type="entry name" value="HATPase_c"/>
    <property type="match status" value="1"/>
</dbReference>
<evidence type="ECO:0000313" key="25">
    <source>
        <dbReference type="Proteomes" id="UP000596827"/>
    </source>
</evidence>
<feature type="domain" description="PAC" evidence="23">
    <location>
        <begin position="403"/>
        <end position="453"/>
    </location>
</feature>
<keyword evidence="10" id="KW-0479">Metal-binding</keyword>
<evidence type="ECO:0000259" key="23">
    <source>
        <dbReference type="PROSITE" id="PS50113"/>
    </source>
</evidence>
<keyword evidence="20" id="KW-0812">Transmembrane</keyword>
<dbReference type="SUPFAM" id="SSF55785">
    <property type="entry name" value="PYP-like sensor domain (PAS domain)"/>
    <property type="match status" value="1"/>
</dbReference>
<keyword evidence="15" id="KW-0902">Two-component regulatory system</keyword>
<evidence type="ECO:0000256" key="5">
    <source>
        <dbReference type="ARBA" id="ARBA00017322"/>
    </source>
</evidence>
<reference evidence="24" key="1">
    <citation type="submission" date="2020-08" db="EMBL/GenBank/DDBJ databases">
        <title>Ramlibacter sp. GTP1 16S ribosomal RNA gene genome sequencing and assembly.</title>
        <authorList>
            <person name="Kang M."/>
        </authorList>
    </citation>
    <scope>NUCLEOTIDE SEQUENCE</scope>
    <source>
        <strain evidence="24">GTP1</strain>
    </source>
</reference>
<feature type="transmembrane region" description="Helical" evidence="20">
    <location>
        <begin position="290"/>
        <end position="308"/>
    </location>
</feature>
<gene>
    <name evidence="24" type="ORF">H8R02_08470</name>
</gene>
<keyword evidence="13" id="KW-0067">ATP-binding</keyword>
<evidence type="ECO:0000256" key="15">
    <source>
        <dbReference type="ARBA" id="ARBA00023012"/>
    </source>
</evidence>
<evidence type="ECO:0000256" key="20">
    <source>
        <dbReference type="SAM" id="Phobius"/>
    </source>
</evidence>
<dbReference type="PANTHER" id="PTHR24421:SF10">
    <property type="entry name" value="NITRATE_NITRITE SENSOR PROTEIN NARQ"/>
    <property type="match status" value="1"/>
</dbReference>
<sequence length="678" mass="74520">MDTPDTDRPSHAIAALAWLTVALIVLATTLLLWQMRVRELERARLDTASVAHMFREQTQRTFEGADAVLRGVQERMQTTYGATLALDGPAVRLLLAARLSGAPNLAELVLADSEGQVVNTSSPEDASRTSIARGELFKALATGGTDLLYVDRPVRAANGEWTMRLGRAFTDLKGRFRGVAVVTMNIPRFDHFYAWMKIEHVRPLALYLADGTLVASVPQRDNLVGDRPPELGGVKLDARDSRVRLVTHVSGDGREHVYALAGVPRFPLVVSVTSDEDPVLASWREQSMPIVGGAVLVCLFILISAMVLSREMQRKARLAQALRETRDRYHRTVDSVLDAIVAVDESQNIILFNPAAERMFGLMAAEAIGTPLERLLPARARGRHAGHIRDFVRSGSPSRGMAPQVETTALRSDGTEFPVESTISHTIVDGKPQVTAVLRDVTERNRAERELREMNRQLRALSTSLQNVREEERTRIASELHDELGQQLTGLKLGLSWLGGRVKGGKHATAEEVDTMRRQLDTAITSVRRIATELRPRVLDDRTLDEAFAFQATEFAQRSGLVVEIDTPAASRVASDAMATALYRIVQESLTNVVRHARAKRVDVHLTLEDSDLVLRVRDDGTGLPHEQGQATGIGLVSMRERAMSLGGSLVIDSGPGRGTTVEVRLPLHDDVVEEEPA</sequence>
<feature type="coiled-coil region" evidence="19">
    <location>
        <begin position="437"/>
        <end position="471"/>
    </location>
</feature>
<keyword evidence="14" id="KW-0408">Iron</keyword>
<dbReference type="GO" id="GO:0005737">
    <property type="term" value="C:cytoplasm"/>
    <property type="evidence" value="ECO:0007669"/>
    <property type="project" value="UniProtKB-SubCell"/>
</dbReference>
<dbReference type="GO" id="GO:0051539">
    <property type="term" value="F:4 iron, 4 sulfur cluster binding"/>
    <property type="evidence" value="ECO:0007669"/>
    <property type="project" value="UniProtKB-KW"/>
</dbReference>
<dbReference type="InterPro" id="IPR036890">
    <property type="entry name" value="HATPase_C_sf"/>
</dbReference>
<dbReference type="InterPro" id="IPR005467">
    <property type="entry name" value="His_kinase_dom"/>
</dbReference>
<evidence type="ECO:0000256" key="10">
    <source>
        <dbReference type="ARBA" id="ARBA00022723"/>
    </source>
</evidence>
<keyword evidence="20" id="KW-1133">Transmembrane helix</keyword>
<dbReference type="SMART" id="SM00091">
    <property type="entry name" value="PAS"/>
    <property type="match status" value="1"/>
</dbReference>
<evidence type="ECO:0000256" key="1">
    <source>
        <dbReference type="ARBA" id="ARBA00000085"/>
    </source>
</evidence>
<evidence type="ECO:0000256" key="14">
    <source>
        <dbReference type="ARBA" id="ARBA00023004"/>
    </source>
</evidence>
<keyword evidence="7" id="KW-0963">Cytoplasm</keyword>
<protein>
    <recommendedName>
        <fullName evidence="5">Oxygen sensor histidine kinase NreB</fullName>
        <ecNumber evidence="4">2.7.13.3</ecNumber>
    </recommendedName>
    <alternativeName>
        <fullName evidence="18">Nitrogen regulation protein B</fullName>
    </alternativeName>
</protein>
<dbReference type="CDD" id="cd16917">
    <property type="entry name" value="HATPase_UhpB-NarQ-NarX-like"/>
    <property type="match status" value="1"/>
</dbReference>
<keyword evidence="16" id="KW-0411">Iron-sulfur</keyword>
<name>A0A923S1N8_9BURK</name>
<dbReference type="PRINTS" id="PR00344">
    <property type="entry name" value="BCTRLSENSOR"/>
</dbReference>
<dbReference type="InterPro" id="IPR000700">
    <property type="entry name" value="PAS-assoc_C"/>
</dbReference>
<dbReference type="GO" id="GO:0000155">
    <property type="term" value="F:phosphorelay sensor kinase activity"/>
    <property type="evidence" value="ECO:0007669"/>
    <property type="project" value="InterPro"/>
</dbReference>
<dbReference type="AlphaFoldDB" id="A0A923S1N8"/>
<evidence type="ECO:0000256" key="13">
    <source>
        <dbReference type="ARBA" id="ARBA00022840"/>
    </source>
</evidence>
<dbReference type="InterPro" id="IPR035965">
    <property type="entry name" value="PAS-like_dom_sf"/>
</dbReference>
<dbReference type="GO" id="GO:0046872">
    <property type="term" value="F:metal ion binding"/>
    <property type="evidence" value="ECO:0007669"/>
    <property type="project" value="UniProtKB-KW"/>
</dbReference>
<dbReference type="Gene3D" id="1.20.5.1930">
    <property type="match status" value="1"/>
</dbReference>
<dbReference type="Pfam" id="PF13426">
    <property type="entry name" value="PAS_9"/>
    <property type="match status" value="1"/>
</dbReference>
<dbReference type="GO" id="GO:0046983">
    <property type="term" value="F:protein dimerization activity"/>
    <property type="evidence" value="ECO:0007669"/>
    <property type="project" value="InterPro"/>
</dbReference>
<proteinExistence type="predicted"/>
<dbReference type="RefSeq" id="WP_187080951.1">
    <property type="nucleotide sequence ID" value="NZ_JACORU010000002.1"/>
</dbReference>
<comment type="caution">
    <text evidence="24">The sequence shown here is derived from an EMBL/GenBank/DDBJ whole genome shotgun (WGS) entry which is preliminary data.</text>
</comment>
<evidence type="ECO:0000256" key="7">
    <source>
        <dbReference type="ARBA" id="ARBA00022490"/>
    </source>
</evidence>
<evidence type="ECO:0000256" key="11">
    <source>
        <dbReference type="ARBA" id="ARBA00022741"/>
    </source>
</evidence>
<dbReference type="EC" id="2.7.13.3" evidence="4"/>
<keyword evidence="8" id="KW-0597">Phosphoprotein</keyword>
<evidence type="ECO:0000256" key="6">
    <source>
        <dbReference type="ARBA" id="ARBA00022485"/>
    </source>
</evidence>
<keyword evidence="11" id="KW-0547">Nucleotide-binding</keyword>
<keyword evidence="19" id="KW-0175">Coiled coil</keyword>
<evidence type="ECO:0000256" key="18">
    <source>
        <dbReference type="ARBA" id="ARBA00030800"/>
    </source>
</evidence>
<keyword evidence="25" id="KW-1185">Reference proteome</keyword>
<dbReference type="PANTHER" id="PTHR24421">
    <property type="entry name" value="NITRATE/NITRITE SENSOR PROTEIN NARX-RELATED"/>
    <property type="match status" value="1"/>
</dbReference>
<feature type="domain" description="Histidine kinase" evidence="21">
    <location>
        <begin position="479"/>
        <end position="670"/>
    </location>
</feature>
<dbReference type="Gene3D" id="3.30.565.10">
    <property type="entry name" value="Histidine kinase-like ATPase, C-terminal domain"/>
    <property type="match status" value="1"/>
</dbReference>
<dbReference type="CDD" id="cd12914">
    <property type="entry name" value="PDC1_DGC_like"/>
    <property type="match status" value="1"/>
</dbReference>
<dbReference type="PROSITE" id="PS50112">
    <property type="entry name" value="PAS"/>
    <property type="match status" value="1"/>
</dbReference>
<comment type="subcellular location">
    <subcellularLocation>
        <location evidence="3">Cytoplasm</location>
    </subcellularLocation>
</comment>
<dbReference type="SMART" id="SM00387">
    <property type="entry name" value="HATPase_c"/>
    <property type="match status" value="1"/>
</dbReference>
<evidence type="ECO:0000313" key="24">
    <source>
        <dbReference type="EMBL" id="MBC5764481.1"/>
    </source>
</evidence>
<dbReference type="PROSITE" id="PS50109">
    <property type="entry name" value="HIS_KIN"/>
    <property type="match status" value="1"/>
</dbReference>
<evidence type="ECO:0000256" key="17">
    <source>
        <dbReference type="ARBA" id="ARBA00024827"/>
    </source>
</evidence>
<evidence type="ECO:0000256" key="8">
    <source>
        <dbReference type="ARBA" id="ARBA00022553"/>
    </source>
</evidence>
<dbReference type="GO" id="GO:0016020">
    <property type="term" value="C:membrane"/>
    <property type="evidence" value="ECO:0007669"/>
    <property type="project" value="InterPro"/>
</dbReference>
<evidence type="ECO:0000256" key="16">
    <source>
        <dbReference type="ARBA" id="ARBA00023014"/>
    </source>
</evidence>
<comment type="function">
    <text evidence="17">Member of the two-component regulatory system NreB/NreC involved in the control of dissimilatory nitrate/nitrite reduction in response to oxygen. NreB functions as a direct oxygen sensor histidine kinase which is autophosphorylated, in the absence of oxygen, probably at the conserved histidine residue, and transfers its phosphate group probably to a conserved aspartate residue of NreC. NreB/NreC activates the expression of the nitrate (narGHJI) and nitrite (nir) reductase operons, as well as the putative nitrate transporter gene narT.</text>
</comment>
<organism evidence="24 25">
    <name type="scientific">Ramlibacter albus</name>
    <dbReference type="NCBI Taxonomy" id="2079448"/>
    <lineage>
        <taxon>Bacteria</taxon>
        <taxon>Pseudomonadati</taxon>
        <taxon>Pseudomonadota</taxon>
        <taxon>Betaproteobacteria</taxon>
        <taxon>Burkholderiales</taxon>
        <taxon>Comamonadaceae</taxon>
        <taxon>Ramlibacter</taxon>
    </lineage>
</organism>
<dbReference type="InterPro" id="IPR004358">
    <property type="entry name" value="Sig_transdc_His_kin-like_C"/>
</dbReference>
<keyword evidence="20" id="KW-0472">Membrane</keyword>
<feature type="domain" description="PAS" evidence="22">
    <location>
        <begin position="325"/>
        <end position="377"/>
    </location>
</feature>
<dbReference type="Gene3D" id="3.30.450.20">
    <property type="entry name" value="PAS domain"/>
    <property type="match status" value="3"/>
</dbReference>
<comment type="catalytic activity">
    <reaction evidence="1">
        <text>ATP + protein L-histidine = ADP + protein N-phospho-L-histidine.</text>
        <dbReference type="EC" id="2.7.13.3"/>
    </reaction>
</comment>
<dbReference type="Pfam" id="PF07730">
    <property type="entry name" value="HisKA_3"/>
    <property type="match status" value="1"/>
</dbReference>
<dbReference type="EMBL" id="JACORU010000002">
    <property type="protein sequence ID" value="MBC5764481.1"/>
    <property type="molecule type" value="Genomic_DNA"/>
</dbReference>